<comment type="caution">
    <text evidence="1">The sequence shown here is derived from an EMBL/GenBank/DDBJ whole genome shotgun (WGS) entry which is preliminary data.</text>
</comment>
<dbReference type="AlphaFoldDB" id="A0A9W8JX04"/>
<gene>
    <name evidence="1" type="ORF">NLJ89_g11317</name>
</gene>
<sequence length="288" mass="32956">MCLIPVAILVLIPPPRRIPGSRGQQARGKDLLARRVAAFSIPPPRTPTSLSVFTDSTSTPHPKSQPKVFVRHPVALSTPLLTTHLVQNHYNDNDTLKAVREMAQPTQVYPPWLAPSAVVITDAAGAPVTTSTTILYLPPTYFGPNTTWFVIHLRWLVGACHHRPPFTNTTNGDANPWCDYHNSNHDYRDTHDLCDTHFLTSDHSYLLNFRFIYDLIICITNITNDHHFTFTYNFTHFFRNPFSYQWPNGINWPFQRSTRRGHRSQHPRSHLSLRPCPLLLPLVQRTTQ</sequence>
<evidence type="ECO:0000313" key="2">
    <source>
        <dbReference type="Proteomes" id="UP001148786"/>
    </source>
</evidence>
<reference evidence="1" key="1">
    <citation type="submission" date="2022-07" db="EMBL/GenBank/DDBJ databases">
        <title>Genome Sequence of Agrocybe chaxingu.</title>
        <authorList>
            <person name="Buettner E."/>
        </authorList>
    </citation>
    <scope>NUCLEOTIDE SEQUENCE</scope>
    <source>
        <strain evidence="1">MP-N11</strain>
    </source>
</reference>
<dbReference type="EMBL" id="JANKHO010002523">
    <property type="protein sequence ID" value="KAJ3491655.1"/>
    <property type="molecule type" value="Genomic_DNA"/>
</dbReference>
<evidence type="ECO:0000313" key="1">
    <source>
        <dbReference type="EMBL" id="KAJ3491655.1"/>
    </source>
</evidence>
<proteinExistence type="predicted"/>
<organism evidence="1 2">
    <name type="scientific">Agrocybe chaxingu</name>
    <dbReference type="NCBI Taxonomy" id="84603"/>
    <lineage>
        <taxon>Eukaryota</taxon>
        <taxon>Fungi</taxon>
        <taxon>Dikarya</taxon>
        <taxon>Basidiomycota</taxon>
        <taxon>Agaricomycotina</taxon>
        <taxon>Agaricomycetes</taxon>
        <taxon>Agaricomycetidae</taxon>
        <taxon>Agaricales</taxon>
        <taxon>Agaricineae</taxon>
        <taxon>Strophariaceae</taxon>
        <taxon>Agrocybe</taxon>
    </lineage>
</organism>
<keyword evidence="2" id="KW-1185">Reference proteome</keyword>
<accession>A0A9W8JX04</accession>
<dbReference type="Proteomes" id="UP001148786">
    <property type="component" value="Unassembled WGS sequence"/>
</dbReference>
<name>A0A9W8JX04_9AGAR</name>
<dbReference type="OrthoDB" id="2563978at2759"/>
<protein>
    <submittedName>
        <fullName evidence="1">Uncharacterized protein</fullName>
    </submittedName>
</protein>